<comment type="subcellular location">
    <subcellularLocation>
        <location evidence="9">Cytoplasm</location>
    </subcellularLocation>
</comment>
<dbReference type="Gene3D" id="3.90.1150.10">
    <property type="entry name" value="Aspartate Aminotransferase, domain 1"/>
    <property type="match status" value="1"/>
</dbReference>
<feature type="binding site" evidence="9">
    <location>
        <position position="256"/>
    </location>
    <ligand>
        <name>pyridoxal 5'-phosphate</name>
        <dbReference type="ChEBI" id="CHEBI:597326"/>
    </ligand>
</feature>
<dbReference type="GO" id="GO:0005737">
    <property type="term" value="C:cytoplasm"/>
    <property type="evidence" value="ECO:0007669"/>
    <property type="project" value="UniProtKB-SubCell"/>
</dbReference>
<dbReference type="InterPro" id="IPR049704">
    <property type="entry name" value="Aminotrans_3_PPA_site"/>
</dbReference>
<comment type="cofactor">
    <cofactor evidence="1 9">
        <name>pyridoxal 5'-phosphate</name>
        <dbReference type="ChEBI" id="CHEBI:597326"/>
    </cofactor>
</comment>
<dbReference type="PANTHER" id="PTHR42684:SF17">
    <property type="entry name" value="ADENOSYLMETHIONINE-8-AMINO-7-OXONONANOATE AMINOTRANSFERASE"/>
    <property type="match status" value="1"/>
</dbReference>
<dbReference type="CDD" id="cd00610">
    <property type="entry name" value="OAT_like"/>
    <property type="match status" value="1"/>
</dbReference>
<comment type="catalytic activity">
    <reaction evidence="8 9">
        <text>(8S)-8-amino-7-oxononanoate + S-adenosyl-L-methionine = S-adenosyl-4-methylsulfanyl-2-oxobutanoate + (7R,8S)-7,8-diammoniononanoate</text>
        <dbReference type="Rhea" id="RHEA:16861"/>
        <dbReference type="ChEBI" id="CHEBI:16490"/>
        <dbReference type="ChEBI" id="CHEBI:59789"/>
        <dbReference type="ChEBI" id="CHEBI:149468"/>
        <dbReference type="ChEBI" id="CHEBI:149469"/>
        <dbReference type="EC" id="2.6.1.62"/>
    </reaction>
</comment>
<keyword evidence="11" id="KW-1185">Reference proteome</keyword>
<organism evidence="10 11">
    <name type="scientific">Pseudobythopirellula maris</name>
    <dbReference type="NCBI Taxonomy" id="2527991"/>
    <lineage>
        <taxon>Bacteria</taxon>
        <taxon>Pseudomonadati</taxon>
        <taxon>Planctomycetota</taxon>
        <taxon>Planctomycetia</taxon>
        <taxon>Pirellulales</taxon>
        <taxon>Lacipirellulaceae</taxon>
        <taxon>Pseudobythopirellula</taxon>
    </lineage>
</organism>
<reference evidence="10 11" key="1">
    <citation type="submission" date="2019-02" db="EMBL/GenBank/DDBJ databases">
        <title>Deep-cultivation of Planctomycetes and their phenomic and genomic characterization uncovers novel biology.</title>
        <authorList>
            <person name="Wiegand S."/>
            <person name="Jogler M."/>
            <person name="Boedeker C."/>
            <person name="Pinto D."/>
            <person name="Vollmers J."/>
            <person name="Rivas-Marin E."/>
            <person name="Kohn T."/>
            <person name="Peeters S.H."/>
            <person name="Heuer A."/>
            <person name="Rast P."/>
            <person name="Oberbeckmann S."/>
            <person name="Bunk B."/>
            <person name="Jeske O."/>
            <person name="Meyerdierks A."/>
            <person name="Storesund J.E."/>
            <person name="Kallscheuer N."/>
            <person name="Luecker S."/>
            <person name="Lage O.M."/>
            <person name="Pohl T."/>
            <person name="Merkel B.J."/>
            <person name="Hornburger P."/>
            <person name="Mueller R.-W."/>
            <person name="Bruemmer F."/>
            <person name="Labrenz M."/>
            <person name="Spormann A.M."/>
            <person name="Op Den Camp H."/>
            <person name="Overmann J."/>
            <person name="Amann R."/>
            <person name="Jetten M.S.M."/>
            <person name="Mascher T."/>
            <person name="Medema M.H."/>
            <person name="Devos D.P."/>
            <person name="Kaster A.-K."/>
            <person name="Ovreas L."/>
            <person name="Rohde M."/>
            <person name="Galperin M.Y."/>
            <person name="Jogler C."/>
        </authorList>
    </citation>
    <scope>NUCLEOTIDE SEQUENCE [LARGE SCALE GENOMIC DNA]</scope>
    <source>
        <strain evidence="10 11">Mal64</strain>
    </source>
</reference>
<dbReference type="Pfam" id="PF00202">
    <property type="entry name" value="Aminotran_3"/>
    <property type="match status" value="1"/>
</dbReference>
<name>A0A5C5ZQG5_9BACT</name>
<dbReference type="PROSITE" id="PS00600">
    <property type="entry name" value="AA_TRANSFER_CLASS_3"/>
    <property type="match status" value="1"/>
</dbReference>
<comment type="caution">
    <text evidence="10">The sequence shown here is derived from an EMBL/GenBank/DDBJ whole genome shotgun (WGS) entry which is preliminary data.</text>
</comment>
<dbReference type="OrthoDB" id="9816013at2"/>
<comment type="subunit">
    <text evidence="9">Homodimer.</text>
</comment>
<dbReference type="Gene3D" id="3.40.640.10">
    <property type="entry name" value="Type I PLP-dependent aspartate aminotransferase-like (Major domain)"/>
    <property type="match status" value="1"/>
</dbReference>
<evidence type="ECO:0000256" key="9">
    <source>
        <dbReference type="HAMAP-Rule" id="MF_00834"/>
    </source>
</evidence>
<evidence type="ECO:0000256" key="1">
    <source>
        <dbReference type="ARBA" id="ARBA00001933"/>
    </source>
</evidence>
<comment type="pathway">
    <text evidence="2 9">Cofactor biosynthesis; biotin biosynthesis; 7,8-diaminononanoate from 8-amino-7-oxononanoate (SAM route): step 1/1.</text>
</comment>
<dbReference type="InterPro" id="IPR015421">
    <property type="entry name" value="PyrdxlP-dep_Trfase_major"/>
</dbReference>
<keyword evidence="5 9" id="KW-0949">S-adenosyl-L-methionine</keyword>
<evidence type="ECO:0000256" key="6">
    <source>
        <dbReference type="ARBA" id="ARBA00022756"/>
    </source>
</evidence>
<feature type="binding site" evidence="9">
    <location>
        <position position="150"/>
    </location>
    <ligand>
        <name>substrate</name>
    </ligand>
</feature>
<evidence type="ECO:0000256" key="2">
    <source>
        <dbReference type="ARBA" id="ARBA00005063"/>
    </source>
</evidence>
<evidence type="ECO:0000256" key="3">
    <source>
        <dbReference type="ARBA" id="ARBA00022576"/>
    </source>
</evidence>
<evidence type="ECO:0000256" key="8">
    <source>
        <dbReference type="ARBA" id="ARBA00048449"/>
    </source>
</evidence>
<keyword evidence="6 9" id="KW-0093">Biotin biosynthesis</keyword>
<dbReference type="InterPro" id="IPR015422">
    <property type="entry name" value="PyrdxlP-dep_Trfase_small"/>
</dbReference>
<dbReference type="NCBIfam" id="TIGR00508">
    <property type="entry name" value="bioA"/>
    <property type="match status" value="1"/>
</dbReference>
<dbReference type="InterPro" id="IPR005815">
    <property type="entry name" value="BioA"/>
</dbReference>
<feature type="site" description="Participates in the substrate recognition with KAPA and in a stacking interaction with the adenine ring of SAM" evidence="9">
    <location>
        <position position="21"/>
    </location>
</feature>
<dbReference type="SUPFAM" id="SSF53383">
    <property type="entry name" value="PLP-dependent transferases"/>
    <property type="match status" value="1"/>
</dbReference>
<dbReference type="GO" id="GO:0004015">
    <property type="term" value="F:adenosylmethionine-8-amino-7-oxononanoate transaminase activity"/>
    <property type="evidence" value="ECO:0007669"/>
    <property type="project" value="UniProtKB-UniRule"/>
</dbReference>
<protein>
    <recommendedName>
        <fullName evidence="9">Adenosylmethionine-8-amino-7-oxononanoate aminotransferase</fullName>
        <ecNumber evidence="9">2.6.1.62</ecNumber>
    </recommendedName>
    <alternativeName>
        <fullName evidence="9">7,8-diamino-pelargonic acid aminotransferase</fullName>
        <shortName evidence="9">DAPA AT</shortName>
        <shortName evidence="9">DAPA aminotransferase</shortName>
    </alternativeName>
    <alternativeName>
        <fullName evidence="9">7,8-diaminononanoate synthase</fullName>
        <shortName evidence="9">DANS</shortName>
    </alternativeName>
    <alternativeName>
        <fullName evidence="9">Diaminopelargonic acid synthase</fullName>
    </alternativeName>
</protein>
<evidence type="ECO:0000256" key="7">
    <source>
        <dbReference type="ARBA" id="ARBA00022898"/>
    </source>
</evidence>
<comment type="similarity">
    <text evidence="9">Belongs to the class-III pyridoxal-phosphate-dependent aminotransferase family. BioA subfamily.</text>
</comment>
<proteinExistence type="inferred from homology"/>
<keyword evidence="9" id="KW-0963">Cytoplasm</keyword>
<comment type="caution">
    <text evidence="9">Lacks conserved residue(s) required for the propagation of feature annotation.</text>
</comment>
<keyword evidence="3 9" id="KW-0032">Aminotransferase</keyword>
<dbReference type="RefSeq" id="WP_146395552.1">
    <property type="nucleotide sequence ID" value="NZ_SJPQ01000001.1"/>
</dbReference>
<keyword evidence="4 9" id="KW-0808">Transferase</keyword>
<evidence type="ECO:0000256" key="5">
    <source>
        <dbReference type="ARBA" id="ARBA00022691"/>
    </source>
</evidence>
<feature type="modified residue" description="N6-(pyridoxal phosphate)lysine" evidence="9">
    <location>
        <position position="285"/>
    </location>
</feature>
<dbReference type="PIRSF" id="PIRSF000521">
    <property type="entry name" value="Transaminase_4ab_Lys_Orn"/>
    <property type="match status" value="1"/>
</dbReference>
<dbReference type="PANTHER" id="PTHR42684">
    <property type="entry name" value="ADENOSYLMETHIONINE-8-AMINO-7-OXONONANOATE AMINOTRANSFERASE"/>
    <property type="match status" value="1"/>
</dbReference>
<dbReference type="AlphaFoldDB" id="A0A5C5ZQG5"/>
<evidence type="ECO:0000313" key="10">
    <source>
        <dbReference type="EMBL" id="TWT89689.1"/>
    </source>
</evidence>
<evidence type="ECO:0000256" key="4">
    <source>
        <dbReference type="ARBA" id="ARBA00022679"/>
    </source>
</evidence>
<dbReference type="EMBL" id="SJPQ01000001">
    <property type="protein sequence ID" value="TWT89689.1"/>
    <property type="molecule type" value="Genomic_DNA"/>
</dbReference>
<feature type="binding site" evidence="9">
    <location>
        <begin position="115"/>
        <end position="116"/>
    </location>
    <ligand>
        <name>pyridoxal 5'-phosphate</name>
        <dbReference type="ChEBI" id="CHEBI:597326"/>
    </ligand>
</feature>
<keyword evidence="7 9" id="KW-0663">Pyridoxal phosphate</keyword>
<dbReference type="FunFam" id="3.40.640.10:FF:000004">
    <property type="entry name" value="Acetylornithine aminotransferase"/>
    <property type="match status" value="1"/>
</dbReference>
<evidence type="ECO:0000313" key="11">
    <source>
        <dbReference type="Proteomes" id="UP000315440"/>
    </source>
</evidence>
<accession>A0A5C5ZQG5</accession>
<dbReference type="GO" id="GO:0030170">
    <property type="term" value="F:pyridoxal phosphate binding"/>
    <property type="evidence" value="ECO:0007669"/>
    <property type="project" value="UniProtKB-UniRule"/>
</dbReference>
<feature type="binding site" evidence="9">
    <location>
        <position position="323"/>
    </location>
    <ligand>
        <name>substrate</name>
    </ligand>
</feature>
<feature type="binding site" evidence="9">
    <location>
        <position position="416"/>
    </location>
    <ligand>
        <name>substrate</name>
    </ligand>
</feature>
<comment type="function">
    <text evidence="9">Catalyzes the transfer of the alpha-amino group from S-adenosyl-L-methionine (SAM) to 7-keto-8-aminopelargonic acid (KAPA) to form 7,8-diaminopelargonic acid (DAPA). It is the only aminotransferase known to utilize SAM as an amino donor.</text>
</comment>
<sequence length="459" mass="50154">MTEPQIDQLHEWDRRHYWHSFSPMADYEPLVIERAEGVWLHTAEGQKLMDAASSMWCMALGHNHPRVTAAIHAQVDRLAHCTSLGMGADVTVRLAKRLADLAPGDLEKVFFSSDGSSAVEIAMKLAVQYWRQCDDPKPARTKFLSFGHAYHGDTLGATALSGIGRYYEPFEPLLCEVVRVAPPDARSVTDTNPAEAVAGEALARVDRVLGDFADEIAAVIIEPRVQMAAGVLMHPEGFLRGLRALCDKHGVLLIADEIAVGLGRCGKKFACDHEGVRPDLMCLGKHLTAGYAPMAATLATPAIWDAFLNSPDRPQEDRTFYHGHTFSGSPLASAAAMAFFDEVDDGLLEKIKPAVDRLGERLGRLAERDAVVHPRQLGMVAAFDLELPGADSSFADPNSIGRQMARHCRERGVWLRPRPDMIYVAPPLTTSVEEIDFLMDVVEESVEVAQEALAGGSLS</sequence>
<feature type="binding site" evidence="9">
    <location>
        <begin position="324"/>
        <end position="325"/>
    </location>
    <ligand>
        <name>pyridoxal 5'-phosphate</name>
        <dbReference type="ChEBI" id="CHEBI:597326"/>
    </ligand>
</feature>
<dbReference type="Proteomes" id="UP000315440">
    <property type="component" value="Unassembled WGS sequence"/>
</dbReference>
<dbReference type="InterPro" id="IPR005814">
    <property type="entry name" value="Aminotrans_3"/>
</dbReference>
<feature type="binding site" evidence="9">
    <location>
        <position position="285"/>
    </location>
    <ligand>
        <name>substrate</name>
    </ligand>
</feature>
<dbReference type="UniPathway" id="UPA00078">
    <property type="reaction ID" value="UER00160"/>
</dbReference>
<dbReference type="HAMAP" id="MF_00834">
    <property type="entry name" value="BioA"/>
    <property type="match status" value="1"/>
</dbReference>
<dbReference type="InterPro" id="IPR015424">
    <property type="entry name" value="PyrdxlP-dep_Trfase"/>
</dbReference>
<gene>
    <name evidence="9 10" type="primary">bioA</name>
    <name evidence="10" type="ORF">Mal64_00680</name>
</gene>
<dbReference type="GO" id="GO:0009102">
    <property type="term" value="P:biotin biosynthetic process"/>
    <property type="evidence" value="ECO:0007669"/>
    <property type="project" value="UniProtKB-UniRule"/>
</dbReference>
<dbReference type="EC" id="2.6.1.62" evidence="9"/>